<dbReference type="AlphaFoldDB" id="A0A150IZL4"/>
<dbReference type="EMBL" id="LNGD01000081">
    <property type="protein sequence ID" value="KYC50426.1"/>
    <property type="molecule type" value="Genomic_DNA"/>
</dbReference>
<gene>
    <name evidence="1" type="ORF">AMQ74_01255</name>
</gene>
<name>A0A150IZL4_9EURY</name>
<comment type="caution">
    <text evidence="1">The sequence shown here is derived from an EMBL/GenBank/DDBJ whole genome shotgun (WGS) entry which is preliminary data.</text>
</comment>
<evidence type="ECO:0000313" key="1">
    <source>
        <dbReference type="EMBL" id="KYC50426.1"/>
    </source>
</evidence>
<sequence>MAEIGLGYGSEFQLLRFLGHHRQELDQIIQKELGVQGEIKWLDFGYNKQKISLDAEIKGIEFLSDHPKYEVMKKSWSDYWTGNTQNWDAVFILNGKYYIVEAKAHIGELESQFGGQENKNKEKIEKAFNETAEELGASTTKDWFGNYYQLANRLAFTHYLNKEGINAGLVYIYFIDGYKKRVIEGEKVKVEEDKGVKTKEEWLSAIRAEYKELGIDESKIKKHICNIFINCEK</sequence>
<protein>
    <submittedName>
        <fullName evidence="1">Uncharacterized protein</fullName>
    </submittedName>
</protein>
<accession>A0A150IZL4</accession>
<reference evidence="1 2" key="1">
    <citation type="journal article" date="2016" name="ISME J.">
        <title>Chasing the elusive Euryarchaeota class WSA2: genomes reveal a uniquely fastidious methyl-reducing methanogen.</title>
        <authorList>
            <person name="Nobu M.K."/>
            <person name="Narihiro T."/>
            <person name="Kuroda K."/>
            <person name="Mei R."/>
            <person name="Liu W.T."/>
        </authorList>
    </citation>
    <scope>NUCLEOTIDE SEQUENCE [LARGE SCALE GENOMIC DNA]</scope>
    <source>
        <strain evidence="1">U1lsi0528_Bin089</strain>
    </source>
</reference>
<proteinExistence type="predicted"/>
<evidence type="ECO:0000313" key="2">
    <source>
        <dbReference type="Proteomes" id="UP000075578"/>
    </source>
</evidence>
<organism evidence="1 2">
    <name type="scientific">Candidatus Methanofastidiosum methylothiophilum</name>
    <dbReference type="NCBI Taxonomy" id="1705564"/>
    <lineage>
        <taxon>Archaea</taxon>
        <taxon>Methanobacteriati</taxon>
        <taxon>Methanobacteriota</taxon>
        <taxon>Stenosarchaea group</taxon>
        <taxon>Candidatus Methanofastidiosia</taxon>
        <taxon>Candidatus Methanofastidiosales</taxon>
        <taxon>Candidatus Methanofastidiosaceae</taxon>
        <taxon>Candidatus Methanofastidiosum</taxon>
    </lineage>
</organism>
<dbReference type="Proteomes" id="UP000075578">
    <property type="component" value="Unassembled WGS sequence"/>
</dbReference>